<dbReference type="AlphaFoldDB" id="A0A4Y7TD87"/>
<accession>A0A4Y7TD87</accession>
<evidence type="ECO:0000313" key="3">
    <source>
        <dbReference type="Proteomes" id="UP000298030"/>
    </source>
</evidence>
<dbReference type="Proteomes" id="UP000298030">
    <property type="component" value="Unassembled WGS sequence"/>
</dbReference>
<dbReference type="PANTHER" id="PTHR33099">
    <property type="entry name" value="FE2OG DIOXYGENASE DOMAIN-CONTAINING PROTEIN"/>
    <property type="match status" value="1"/>
</dbReference>
<comment type="caution">
    <text evidence="2">The sequence shown here is derived from an EMBL/GenBank/DDBJ whole genome shotgun (WGS) entry which is preliminary data.</text>
</comment>
<gene>
    <name evidence="2" type="ORF">FA13DRAFT_1774083</name>
</gene>
<sequence>MKLCCELDRLVLVQPGSQILPSQFTAKAPGSFATILIVLPSPFKGGEVRIKHARQTKVLDFSASSAYDTSILAWYNDGVTPEIQPTTSGYLLALSYAIIHMSPNTPPPAIPRQKDMLPLYRCLQKWKYGGYATTPQTPLLVYLLQWDYSRQELRKGIRCSGGLEGKDTNTVARLIPLAETLGIVVCLAKLKRTVIGVADDDGCAYRDRLAQQRKKGWYGDDNQESGDEEMETPPMGDVEEGEYKIMSMLRVDEGDYDVDLDFGAEFSIDPDSLVPEEAFEKILPNAEECEGYTQSGAGYLTQRYSCSVVVFLQPEDTISIGISLHGYNWGLQRLPFTCSPSQSDSNADEIVRVVLEGIARSQKAGEETSSVAANTWARTILKYAIKWGRADVWNKTVGFCGFDLDTAGLAVEEALHIYEIDLVKPGSDGLYLVLHSILTLSQFRQAAQLVEQSPTLQARFDLIKTVGARVREGAGPEWAESLAKDALASYRTVTVADVHLLVDIVKDGGISVVETRVIQQCAKSAVTKWEIPGVGYNPNYKVRRVCDLVDLCLAMGDLSLCVSLLNTLLQLPPRETYKSRVMGVYKPLIPQLKSTLARHGKDIFFEPFATFFRLVVSLYLSRISGPLTPTSFAPILPIRAAGCNRSGCSHCRDLKAFLNGPTENIRFNTTHKERAHIQQEISAARIGDIVTVATEVIKQRGSLTILVVTKRPEVLKQAVWRNAQVEAAAFVRVIAEDGELRRLMLERYEDVVRAVKGTKTFAFSGDLVISSGVVVGLSSGSGSVTNSPKNSDRLPRPTEPSKALAGTKRKHREPTRNTIATIDLT</sequence>
<dbReference type="PANTHER" id="PTHR33099:SF7">
    <property type="entry name" value="MYND-TYPE DOMAIN-CONTAINING PROTEIN"/>
    <property type="match status" value="1"/>
</dbReference>
<dbReference type="EMBL" id="QPFP01000017">
    <property type="protein sequence ID" value="TEB31924.1"/>
    <property type="molecule type" value="Genomic_DNA"/>
</dbReference>
<keyword evidence="3" id="KW-1185">Reference proteome</keyword>
<name>A0A4Y7TD87_COPMI</name>
<evidence type="ECO:0000313" key="2">
    <source>
        <dbReference type="EMBL" id="TEB31924.1"/>
    </source>
</evidence>
<feature type="region of interest" description="Disordered" evidence="1">
    <location>
        <begin position="215"/>
        <end position="237"/>
    </location>
</feature>
<reference evidence="2 3" key="1">
    <citation type="journal article" date="2019" name="Nat. Ecol. Evol.">
        <title>Megaphylogeny resolves global patterns of mushroom evolution.</title>
        <authorList>
            <person name="Varga T."/>
            <person name="Krizsan K."/>
            <person name="Foldi C."/>
            <person name="Dima B."/>
            <person name="Sanchez-Garcia M."/>
            <person name="Sanchez-Ramirez S."/>
            <person name="Szollosi G.J."/>
            <person name="Szarkandi J.G."/>
            <person name="Papp V."/>
            <person name="Albert L."/>
            <person name="Andreopoulos W."/>
            <person name="Angelini C."/>
            <person name="Antonin V."/>
            <person name="Barry K.W."/>
            <person name="Bougher N.L."/>
            <person name="Buchanan P."/>
            <person name="Buyck B."/>
            <person name="Bense V."/>
            <person name="Catcheside P."/>
            <person name="Chovatia M."/>
            <person name="Cooper J."/>
            <person name="Damon W."/>
            <person name="Desjardin D."/>
            <person name="Finy P."/>
            <person name="Geml J."/>
            <person name="Haridas S."/>
            <person name="Hughes K."/>
            <person name="Justo A."/>
            <person name="Karasinski D."/>
            <person name="Kautmanova I."/>
            <person name="Kiss B."/>
            <person name="Kocsube S."/>
            <person name="Kotiranta H."/>
            <person name="LaButti K.M."/>
            <person name="Lechner B.E."/>
            <person name="Liimatainen K."/>
            <person name="Lipzen A."/>
            <person name="Lukacs Z."/>
            <person name="Mihaltcheva S."/>
            <person name="Morgado L.N."/>
            <person name="Niskanen T."/>
            <person name="Noordeloos M.E."/>
            <person name="Ohm R.A."/>
            <person name="Ortiz-Santana B."/>
            <person name="Ovrebo C."/>
            <person name="Racz N."/>
            <person name="Riley R."/>
            <person name="Savchenko A."/>
            <person name="Shiryaev A."/>
            <person name="Soop K."/>
            <person name="Spirin V."/>
            <person name="Szebenyi C."/>
            <person name="Tomsovsky M."/>
            <person name="Tulloss R.E."/>
            <person name="Uehling J."/>
            <person name="Grigoriev I.V."/>
            <person name="Vagvolgyi C."/>
            <person name="Papp T."/>
            <person name="Martin F.M."/>
            <person name="Miettinen O."/>
            <person name="Hibbett D.S."/>
            <person name="Nagy L.G."/>
        </authorList>
    </citation>
    <scope>NUCLEOTIDE SEQUENCE [LARGE SCALE GENOMIC DNA]</scope>
    <source>
        <strain evidence="2 3">FP101781</strain>
    </source>
</reference>
<feature type="compositionally biased region" description="Polar residues" evidence="1">
    <location>
        <begin position="816"/>
        <end position="825"/>
    </location>
</feature>
<feature type="compositionally biased region" description="Acidic residues" evidence="1">
    <location>
        <begin position="221"/>
        <end position="231"/>
    </location>
</feature>
<feature type="region of interest" description="Disordered" evidence="1">
    <location>
        <begin position="779"/>
        <end position="825"/>
    </location>
</feature>
<dbReference type="OrthoDB" id="124582at2759"/>
<evidence type="ECO:0000256" key="1">
    <source>
        <dbReference type="SAM" id="MobiDB-lite"/>
    </source>
</evidence>
<protein>
    <submittedName>
        <fullName evidence="2">Uncharacterized protein</fullName>
    </submittedName>
</protein>
<proteinExistence type="predicted"/>
<organism evidence="2 3">
    <name type="scientific">Coprinellus micaceus</name>
    <name type="common">Glistening ink-cap mushroom</name>
    <name type="synonym">Coprinus micaceus</name>
    <dbReference type="NCBI Taxonomy" id="71717"/>
    <lineage>
        <taxon>Eukaryota</taxon>
        <taxon>Fungi</taxon>
        <taxon>Dikarya</taxon>
        <taxon>Basidiomycota</taxon>
        <taxon>Agaricomycotina</taxon>
        <taxon>Agaricomycetes</taxon>
        <taxon>Agaricomycetidae</taxon>
        <taxon>Agaricales</taxon>
        <taxon>Agaricineae</taxon>
        <taxon>Psathyrellaceae</taxon>
        <taxon>Coprinellus</taxon>
    </lineage>
</organism>